<dbReference type="InterPro" id="IPR005467">
    <property type="entry name" value="His_kinase_dom"/>
</dbReference>
<dbReference type="Proteomes" id="UP000297609">
    <property type="component" value="Unassembled WGS sequence"/>
</dbReference>
<evidence type="ECO:0000259" key="7">
    <source>
        <dbReference type="PROSITE" id="PS50112"/>
    </source>
</evidence>
<feature type="domain" description="PAS" evidence="7">
    <location>
        <begin position="3"/>
        <end position="59"/>
    </location>
</feature>
<dbReference type="InterPro" id="IPR000014">
    <property type="entry name" value="PAS"/>
</dbReference>
<accession>A0A4R9JPQ7</accession>
<dbReference type="PROSITE" id="PS50113">
    <property type="entry name" value="PAC"/>
    <property type="match status" value="2"/>
</dbReference>
<dbReference type="InterPro" id="IPR003661">
    <property type="entry name" value="HisK_dim/P_dom"/>
</dbReference>
<dbReference type="SUPFAM" id="SSF55785">
    <property type="entry name" value="PYP-like sensor domain (PAS domain)"/>
    <property type="match status" value="4"/>
</dbReference>
<dbReference type="SMART" id="SM00091">
    <property type="entry name" value="PAS"/>
    <property type="match status" value="4"/>
</dbReference>
<sequence>MDIKSIIEKAVDDSITAIAISDPLGKIVFVNQAFLQVLDYPSKEGVVGSFVNEFWIPTDGQKSVIDVLSKTGSYYGELEVVKKDKTRLNCVAQCSVSKSISNEIQYIIYSFLESSNRTSVSDSIRETENYYSQILDSISDFVFCKDSNFKMTYVNKACADYLGVKKSDLIGSYDIPENKQEFVEEYHRIDSSVFEDGKQITIEKESHLGKDGFVRYFNTVKTPIRDQHGKINELVAVARDITDSEDILGKLKLITEITSDYIYTAKIIEGEIIADWSSGNLSKIVGYTIEEIGNIGGWIKIIHPDDLGIVGNRVSEILKGQVGVSEYRVFAKSGQVVWIRDYSKPLYDEFGKLSKLIGASKNITIEKEVETKLKESNERFKASLEASLESIYFLSVVKDDHGTIIDFAFNEMNEKGAINLGVPKEELIGKRICELYPINLENGFFEQYKQVFLTKQPLEQEYTIPDGYYTPGYFHHIVLPTTDGIVIYNRNISDRVAKNKELETLVQVTNRQNERLREYTYITSHNLRAPIANILSLCNLLKDDPGDQVLVQMIESSAQQLDHMMKNLNELLTIEKDSQSLIKREIHLQKEIQNQLLLYVSDKSNQTKVDVFIANDLFLYTIPVYFESIINNVLSNAFKYISKENIGSIQIEAKESEEFIILSITDNGIGIDLEKYRSKMFKMNSRFHPNIEGKGMGLFLTKYQIESLGGKIEVESQVDKGTNFHLYFPKTQRMNV</sequence>
<dbReference type="RefSeq" id="WP_135619757.1">
    <property type="nucleotide sequence ID" value="NZ_RQGG01000032.1"/>
</dbReference>
<dbReference type="SUPFAM" id="SSF47384">
    <property type="entry name" value="Homodimeric domain of signal transducing histidine kinase"/>
    <property type="match status" value="1"/>
</dbReference>
<dbReference type="SMART" id="SM00388">
    <property type="entry name" value="HisKA"/>
    <property type="match status" value="1"/>
</dbReference>
<feature type="domain" description="PAC" evidence="8">
    <location>
        <begin position="323"/>
        <end position="375"/>
    </location>
</feature>
<dbReference type="InterPro" id="IPR036890">
    <property type="entry name" value="HATPase_C_sf"/>
</dbReference>
<feature type="domain" description="PAS" evidence="7">
    <location>
        <begin position="278"/>
        <end position="321"/>
    </location>
</feature>
<dbReference type="Pfam" id="PF08447">
    <property type="entry name" value="PAS_3"/>
    <property type="match status" value="1"/>
</dbReference>
<dbReference type="SMART" id="SM00086">
    <property type="entry name" value="PAC"/>
    <property type="match status" value="2"/>
</dbReference>
<comment type="catalytic activity">
    <reaction evidence="1">
        <text>ATP + protein L-histidine = ADP + protein N-phospho-L-histidine.</text>
        <dbReference type="EC" id="2.7.13.3"/>
    </reaction>
</comment>
<dbReference type="InterPro" id="IPR004358">
    <property type="entry name" value="Sig_transdc_His_kin-like_C"/>
</dbReference>
<keyword evidence="10" id="KW-1185">Reference proteome</keyword>
<proteinExistence type="predicted"/>
<evidence type="ECO:0000259" key="6">
    <source>
        <dbReference type="PROSITE" id="PS50109"/>
    </source>
</evidence>
<dbReference type="InterPro" id="IPR001610">
    <property type="entry name" value="PAC"/>
</dbReference>
<dbReference type="EC" id="2.7.13.3" evidence="2"/>
<keyword evidence="5" id="KW-0418">Kinase</keyword>
<protein>
    <recommendedName>
        <fullName evidence="2">histidine kinase</fullName>
        <ecNumber evidence="2">2.7.13.3</ecNumber>
    </recommendedName>
</protein>
<dbReference type="Pfam" id="PF00512">
    <property type="entry name" value="HisKA"/>
    <property type="match status" value="1"/>
</dbReference>
<dbReference type="PANTHER" id="PTHR43304">
    <property type="entry name" value="PHYTOCHROME-LIKE PROTEIN CPH1"/>
    <property type="match status" value="1"/>
</dbReference>
<dbReference type="PRINTS" id="PR00344">
    <property type="entry name" value="BCTRLSENSOR"/>
</dbReference>
<dbReference type="PROSITE" id="PS50109">
    <property type="entry name" value="HIS_KIN"/>
    <property type="match status" value="1"/>
</dbReference>
<feature type="domain" description="PAC" evidence="8">
    <location>
        <begin position="196"/>
        <end position="253"/>
    </location>
</feature>
<feature type="domain" description="Histidine kinase" evidence="6">
    <location>
        <begin position="522"/>
        <end position="732"/>
    </location>
</feature>
<dbReference type="OrthoDB" id="344048at2"/>
<dbReference type="GO" id="GO:0000155">
    <property type="term" value="F:phosphorelay sensor kinase activity"/>
    <property type="evidence" value="ECO:0007669"/>
    <property type="project" value="InterPro"/>
</dbReference>
<dbReference type="EMBL" id="RQGG01000032">
    <property type="protein sequence ID" value="TGL51476.1"/>
    <property type="molecule type" value="Genomic_DNA"/>
</dbReference>
<name>A0A4R9JPQ7_9LEPT</name>
<gene>
    <name evidence="9" type="ORF">EHQ59_11310</name>
</gene>
<dbReference type="InterPro" id="IPR000700">
    <property type="entry name" value="PAS-assoc_C"/>
</dbReference>
<keyword evidence="4" id="KW-0808">Transferase</keyword>
<dbReference type="PROSITE" id="PS50112">
    <property type="entry name" value="PAS"/>
    <property type="match status" value="3"/>
</dbReference>
<dbReference type="Pfam" id="PF08448">
    <property type="entry name" value="PAS_4"/>
    <property type="match status" value="1"/>
</dbReference>
<comment type="caution">
    <text evidence="9">The sequence shown here is derived from an EMBL/GenBank/DDBJ whole genome shotgun (WGS) entry which is preliminary data.</text>
</comment>
<feature type="domain" description="PAS" evidence="7">
    <location>
        <begin position="127"/>
        <end position="205"/>
    </location>
</feature>
<dbReference type="CDD" id="cd00130">
    <property type="entry name" value="PAS"/>
    <property type="match status" value="4"/>
</dbReference>
<evidence type="ECO:0000256" key="2">
    <source>
        <dbReference type="ARBA" id="ARBA00012438"/>
    </source>
</evidence>
<dbReference type="InterPro" id="IPR003594">
    <property type="entry name" value="HATPase_dom"/>
</dbReference>
<keyword evidence="3" id="KW-0597">Phosphoprotein</keyword>
<dbReference type="AlphaFoldDB" id="A0A4R9JPQ7"/>
<evidence type="ECO:0000256" key="3">
    <source>
        <dbReference type="ARBA" id="ARBA00022553"/>
    </source>
</evidence>
<dbReference type="Gene3D" id="3.30.565.10">
    <property type="entry name" value="Histidine kinase-like ATPase, C-terminal domain"/>
    <property type="match status" value="1"/>
</dbReference>
<dbReference type="SUPFAM" id="SSF55874">
    <property type="entry name" value="ATPase domain of HSP90 chaperone/DNA topoisomerase II/histidine kinase"/>
    <property type="match status" value="1"/>
</dbReference>
<evidence type="ECO:0000259" key="8">
    <source>
        <dbReference type="PROSITE" id="PS50113"/>
    </source>
</evidence>
<dbReference type="NCBIfam" id="TIGR00229">
    <property type="entry name" value="sensory_box"/>
    <property type="match status" value="2"/>
</dbReference>
<organism evidence="9 10">
    <name type="scientific">Leptospira kemamanensis</name>
    <dbReference type="NCBI Taxonomy" id="2484942"/>
    <lineage>
        <taxon>Bacteria</taxon>
        <taxon>Pseudomonadati</taxon>
        <taxon>Spirochaetota</taxon>
        <taxon>Spirochaetia</taxon>
        <taxon>Leptospirales</taxon>
        <taxon>Leptospiraceae</taxon>
        <taxon>Leptospira</taxon>
    </lineage>
</organism>
<dbReference type="Pfam" id="PF13426">
    <property type="entry name" value="PAS_9"/>
    <property type="match status" value="1"/>
</dbReference>
<dbReference type="SMART" id="SM00387">
    <property type="entry name" value="HATPase_c"/>
    <property type="match status" value="1"/>
</dbReference>
<dbReference type="InterPro" id="IPR036097">
    <property type="entry name" value="HisK_dim/P_sf"/>
</dbReference>
<dbReference type="Gene3D" id="3.30.450.20">
    <property type="entry name" value="PAS domain"/>
    <property type="match status" value="4"/>
</dbReference>
<dbReference type="InterPro" id="IPR035965">
    <property type="entry name" value="PAS-like_dom_sf"/>
</dbReference>
<evidence type="ECO:0000256" key="4">
    <source>
        <dbReference type="ARBA" id="ARBA00022679"/>
    </source>
</evidence>
<evidence type="ECO:0000256" key="1">
    <source>
        <dbReference type="ARBA" id="ARBA00000085"/>
    </source>
</evidence>
<evidence type="ECO:0000313" key="9">
    <source>
        <dbReference type="EMBL" id="TGL51476.1"/>
    </source>
</evidence>
<reference evidence="9" key="1">
    <citation type="journal article" date="2019" name="PLoS Negl. Trop. Dis.">
        <title>Revisiting the worldwide diversity of Leptospira species in the environment.</title>
        <authorList>
            <person name="Vincent A.T."/>
            <person name="Schiettekatte O."/>
            <person name="Bourhy P."/>
            <person name="Veyrier F.J."/>
            <person name="Picardeau M."/>
        </authorList>
    </citation>
    <scope>NUCLEOTIDE SEQUENCE [LARGE SCALE GENOMIC DNA]</scope>
    <source>
        <strain evidence="9">201702454</strain>
    </source>
</reference>
<evidence type="ECO:0000256" key="5">
    <source>
        <dbReference type="ARBA" id="ARBA00022777"/>
    </source>
</evidence>
<dbReference type="Gene3D" id="1.10.287.130">
    <property type="match status" value="1"/>
</dbReference>
<dbReference type="CDD" id="cd00082">
    <property type="entry name" value="HisKA"/>
    <property type="match status" value="1"/>
</dbReference>
<evidence type="ECO:0000313" key="10">
    <source>
        <dbReference type="Proteomes" id="UP000297609"/>
    </source>
</evidence>
<dbReference type="PANTHER" id="PTHR43304:SF1">
    <property type="entry name" value="PAC DOMAIN-CONTAINING PROTEIN"/>
    <property type="match status" value="1"/>
</dbReference>
<dbReference type="Pfam" id="PF02518">
    <property type="entry name" value="HATPase_c"/>
    <property type="match status" value="1"/>
</dbReference>
<dbReference type="InterPro" id="IPR013655">
    <property type="entry name" value="PAS_fold_3"/>
</dbReference>
<dbReference type="InterPro" id="IPR052162">
    <property type="entry name" value="Sensor_kinase/Photoreceptor"/>
</dbReference>
<dbReference type="InterPro" id="IPR013656">
    <property type="entry name" value="PAS_4"/>
</dbReference>